<keyword evidence="2" id="KW-1185">Reference proteome</keyword>
<dbReference type="AlphaFoldDB" id="A0AAV4M4B0"/>
<protein>
    <submittedName>
        <fullName evidence="1">Uncharacterized protein</fullName>
    </submittedName>
</protein>
<dbReference type="EMBL" id="BPLQ01000009">
    <property type="protein sequence ID" value="GIX66702.1"/>
    <property type="molecule type" value="Genomic_DNA"/>
</dbReference>
<evidence type="ECO:0000313" key="1">
    <source>
        <dbReference type="EMBL" id="GIX66702.1"/>
    </source>
</evidence>
<sequence>MARSAVNQHQQVFPAAMLGREKRHPTLSLCVRKQANNKWFGSRKQLLTDSSPRLFSLTDTICYPMVEFPNFVCAIMDALFVDRQFRQHDS</sequence>
<organism evidence="1 2">
    <name type="scientific">Caerostris darwini</name>
    <dbReference type="NCBI Taxonomy" id="1538125"/>
    <lineage>
        <taxon>Eukaryota</taxon>
        <taxon>Metazoa</taxon>
        <taxon>Ecdysozoa</taxon>
        <taxon>Arthropoda</taxon>
        <taxon>Chelicerata</taxon>
        <taxon>Arachnida</taxon>
        <taxon>Araneae</taxon>
        <taxon>Araneomorphae</taxon>
        <taxon>Entelegynae</taxon>
        <taxon>Araneoidea</taxon>
        <taxon>Araneidae</taxon>
        <taxon>Caerostris</taxon>
    </lineage>
</organism>
<name>A0AAV4M4B0_9ARAC</name>
<evidence type="ECO:0000313" key="2">
    <source>
        <dbReference type="Proteomes" id="UP001054837"/>
    </source>
</evidence>
<comment type="caution">
    <text evidence="1">The sequence shown here is derived from an EMBL/GenBank/DDBJ whole genome shotgun (WGS) entry which is preliminary data.</text>
</comment>
<accession>A0AAV4M4B0</accession>
<gene>
    <name evidence="1" type="ORF">CDAR_413671</name>
</gene>
<reference evidence="1 2" key="1">
    <citation type="submission" date="2021-06" db="EMBL/GenBank/DDBJ databases">
        <title>Caerostris darwini draft genome.</title>
        <authorList>
            <person name="Kono N."/>
            <person name="Arakawa K."/>
        </authorList>
    </citation>
    <scope>NUCLEOTIDE SEQUENCE [LARGE SCALE GENOMIC DNA]</scope>
</reference>
<proteinExistence type="predicted"/>
<dbReference type="Proteomes" id="UP001054837">
    <property type="component" value="Unassembled WGS sequence"/>
</dbReference>